<dbReference type="SMART" id="SM00470">
    <property type="entry name" value="ParB"/>
    <property type="match status" value="1"/>
</dbReference>
<evidence type="ECO:0000313" key="2">
    <source>
        <dbReference type="EMBL" id="GAG02374.1"/>
    </source>
</evidence>
<protein>
    <recommendedName>
        <fullName evidence="1">ParB-like N-terminal domain-containing protein</fullName>
    </recommendedName>
</protein>
<gene>
    <name evidence="2" type="ORF">S01H1_45742</name>
</gene>
<accession>X0U971</accession>
<dbReference type="Pfam" id="PF02195">
    <property type="entry name" value="ParB_N"/>
    <property type="match status" value="1"/>
</dbReference>
<comment type="caution">
    <text evidence="2">The sequence shown here is derived from an EMBL/GenBank/DDBJ whole genome shotgun (WGS) entry which is preliminary data.</text>
</comment>
<dbReference type="AlphaFoldDB" id="X0U971"/>
<dbReference type="InterPro" id="IPR036086">
    <property type="entry name" value="ParB/Sulfiredoxin_sf"/>
</dbReference>
<reference evidence="2" key="1">
    <citation type="journal article" date="2014" name="Front. Microbiol.">
        <title>High frequency of phylogenetically diverse reductive dehalogenase-homologous genes in deep subseafloor sedimentary metagenomes.</title>
        <authorList>
            <person name="Kawai M."/>
            <person name="Futagami T."/>
            <person name="Toyoda A."/>
            <person name="Takaki Y."/>
            <person name="Nishi S."/>
            <person name="Hori S."/>
            <person name="Arai W."/>
            <person name="Tsubouchi T."/>
            <person name="Morono Y."/>
            <person name="Uchiyama I."/>
            <person name="Ito T."/>
            <person name="Fujiyama A."/>
            <person name="Inagaki F."/>
            <person name="Takami H."/>
        </authorList>
    </citation>
    <scope>NUCLEOTIDE SEQUENCE</scope>
    <source>
        <strain evidence="2">Expedition CK06-06</strain>
    </source>
</reference>
<dbReference type="EMBL" id="BARS01029250">
    <property type="protein sequence ID" value="GAG02374.1"/>
    <property type="molecule type" value="Genomic_DNA"/>
</dbReference>
<sequence length="83" mass="9509">MKVFSLVSINKLKSHEAVNKKHLDVLLGEIKKDGVLKHPVVVDRKTNVILDGHHRVTALKKLGIKKIPVYLVDYMNKEIRVYP</sequence>
<dbReference type="Gene3D" id="3.90.1530.10">
    <property type="entry name" value="Conserved hypothetical protein from pyrococcus furiosus pfu- 392566-001, ParB domain"/>
    <property type="match status" value="1"/>
</dbReference>
<feature type="non-terminal residue" evidence="2">
    <location>
        <position position="83"/>
    </location>
</feature>
<name>X0U971_9ZZZZ</name>
<dbReference type="InterPro" id="IPR003115">
    <property type="entry name" value="ParB_N"/>
</dbReference>
<dbReference type="SUPFAM" id="SSF110849">
    <property type="entry name" value="ParB/Sulfiredoxin"/>
    <property type="match status" value="1"/>
</dbReference>
<feature type="domain" description="ParB-like N-terminal" evidence="1">
    <location>
        <begin position="5"/>
        <end position="77"/>
    </location>
</feature>
<proteinExistence type="predicted"/>
<dbReference type="CDD" id="cd16400">
    <property type="entry name" value="ParB_Srx_like_nuclease"/>
    <property type="match status" value="1"/>
</dbReference>
<organism evidence="2">
    <name type="scientific">marine sediment metagenome</name>
    <dbReference type="NCBI Taxonomy" id="412755"/>
    <lineage>
        <taxon>unclassified sequences</taxon>
        <taxon>metagenomes</taxon>
        <taxon>ecological metagenomes</taxon>
    </lineage>
</organism>
<evidence type="ECO:0000259" key="1">
    <source>
        <dbReference type="SMART" id="SM00470"/>
    </source>
</evidence>